<reference evidence="6" key="1">
    <citation type="journal article" date="2020" name="Stud. Mycol.">
        <title>101 Dothideomycetes genomes: a test case for predicting lifestyles and emergence of pathogens.</title>
        <authorList>
            <person name="Haridas S."/>
            <person name="Albert R."/>
            <person name="Binder M."/>
            <person name="Bloem J."/>
            <person name="Labutti K."/>
            <person name="Salamov A."/>
            <person name="Andreopoulos B."/>
            <person name="Baker S."/>
            <person name="Barry K."/>
            <person name="Bills G."/>
            <person name="Bluhm B."/>
            <person name="Cannon C."/>
            <person name="Castanera R."/>
            <person name="Culley D."/>
            <person name="Daum C."/>
            <person name="Ezra D."/>
            <person name="Gonzalez J."/>
            <person name="Henrissat B."/>
            <person name="Kuo A."/>
            <person name="Liang C."/>
            <person name="Lipzen A."/>
            <person name="Lutzoni F."/>
            <person name="Magnuson J."/>
            <person name="Mondo S."/>
            <person name="Nolan M."/>
            <person name="Ohm R."/>
            <person name="Pangilinan J."/>
            <person name="Park H.-J."/>
            <person name="Ramirez L."/>
            <person name="Alfaro M."/>
            <person name="Sun H."/>
            <person name="Tritt A."/>
            <person name="Yoshinaga Y."/>
            <person name="Zwiers L.-H."/>
            <person name="Turgeon B."/>
            <person name="Goodwin S."/>
            <person name="Spatafora J."/>
            <person name="Crous P."/>
            <person name="Grigoriev I."/>
        </authorList>
    </citation>
    <scope>NUCLEOTIDE SEQUENCE</scope>
    <source>
        <strain evidence="6">CBS 130266</strain>
    </source>
</reference>
<feature type="region of interest" description="Disordered" evidence="5">
    <location>
        <begin position="144"/>
        <end position="165"/>
    </location>
</feature>
<feature type="compositionally biased region" description="Acidic residues" evidence="5">
    <location>
        <begin position="154"/>
        <end position="165"/>
    </location>
</feature>
<proteinExistence type="inferred from homology"/>
<accession>A0A9P4TXU5</accession>
<sequence length="165" mass="17686">MDATTATSTPSHESARNIFELNAISSQIPTLLSTAGTAIQSLTNTTPENPNPTITARKATFTTQTQTFYTTLHALRTSLLSQVSALEKAELISAYPPDEYGGGIKNGGLGDLDIGYLNGRGRDVGVGKESEIVREGRVVLERIVRGEGKRDKGDAEEDGDEKMED</sequence>
<comment type="caution">
    <text evidence="6">The sequence shown here is derived from an EMBL/GenBank/DDBJ whole genome shotgun (WGS) entry which is preliminary data.</text>
</comment>
<comment type="similarity">
    <text evidence="2 4">Belongs to the Mediator complex subunit 11 family.</text>
</comment>
<feature type="compositionally biased region" description="Basic and acidic residues" evidence="5">
    <location>
        <begin position="144"/>
        <end position="153"/>
    </location>
</feature>
<protein>
    <recommendedName>
        <fullName evidence="4">Mediator of RNA polymerase II transcription subunit 11</fullName>
    </recommendedName>
    <alternativeName>
        <fullName evidence="4">Mediator complex subunit 11</fullName>
    </alternativeName>
</protein>
<evidence type="ECO:0000313" key="7">
    <source>
        <dbReference type="Proteomes" id="UP000800235"/>
    </source>
</evidence>
<comment type="subunit">
    <text evidence="4">Component of the Mediator complex.</text>
</comment>
<comment type="subcellular location">
    <subcellularLocation>
        <location evidence="1 4">Nucleus</location>
    </subcellularLocation>
</comment>
<dbReference type="EMBL" id="MU007045">
    <property type="protein sequence ID" value="KAF2429606.1"/>
    <property type="molecule type" value="Genomic_DNA"/>
</dbReference>
<dbReference type="GO" id="GO:0006357">
    <property type="term" value="P:regulation of transcription by RNA polymerase II"/>
    <property type="evidence" value="ECO:0007669"/>
    <property type="project" value="InterPro"/>
</dbReference>
<evidence type="ECO:0000313" key="6">
    <source>
        <dbReference type="EMBL" id="KAF2429606.1"/>
    </source>
</evidence>
<keyword evidence="7" id="KW-1185">Reference proteome</keyword>
<keyword evidence="4" id="KW-0805">Transcription regulation</keyword>
<evidence type="ECO:0000256" key="5">
    <source>
        <dbReference type="SAM" id="MobiDB-lite"/>
    </source>
</evidence>
<evidence type="ECO:0000256" key="1">
    <source>
        <dbReference type="ARBA" id="ARBA00004123"/>
    </source>
</evidence>
<dbReference type="Proteomes" id="UP000800235">
    <property type="component" value="Unassembled WGS sequence"/>
</dbReference>
<evidence type="ECO:0000256" key="4">
    <source>
        <dbReference type="RuleBase" id="RU364147"/>
    </source>
</evidence>
<dbReference type="Pfam" id="PF10280">
    <property type="entry name" value="Med11"/>
    <property type="match status" value="1"/>
</dbReference>
<evidence type="ECO:0000256" key="2">
    <source>
        <dbReference type="ARBA" id="ARBA00008186"/>
    </source>
</evidence>
<organism evidence="6 7">
    <name type="scientific">Tothia fuscella</name>
    <dbReference type="NCBI Taxonomy" id="1048955"/>
    <lineage>
        <taxon>Eukaryota</taxon>
        <taxon>Fungi</taxon>
        <taxon>Dikarya</taxon>
        <taxon>Ascomycota</taxon>
        <taxon>Pezizomycotina</taxon>
        <taxon>Dothideomycetes</taxon>
        <taxon>Pleosporomycetidae</taxon>
        <taxon>Venturiales</taxon>
        <taxon>Cylindrosympodiaceae</taxon>
        <taxon>Tothia</taxon>
    </lineage>
</organism>
<keyword evidence="4" id="KW-0804">Transcription</keyword>
<dbReference type="GO" id="GO:0003712">
    <property type="term" value="F:transcription coregulator activity"/>
    <property type="evidence" value="ECO:0007669"/>
    <property type="project" value="InterPro"/>
</dbReference>
<keyword evidence="3 4" id="KW-0539">Nucleus</keyword>
<dbReference type="Gene3D" id="1.10.287.3490">
    <property type="match status" value="1"/>
</dbReference>
<comment type="function">
    <text evidence="4">Component of the Mediator complex, a coactivator involved in the regulated transcription of nearly all RNA polymerase II-dependent genes. Mediator functions as a bridge to convey information from gene-specific regulatory proteins to the basal RNA polymerase II transcription machinery. Mediator is recruited to promoters by direct interactions with regulatory proteins and serves as a scaffold for the assembly of a functional pre-initiation complex with RNA polymerase II and the general transcription factors.</text>
</comment>
<dbReference type="InterPro" id="IPR019404">
    <property type="entry name" value="Mediator_Med11"/>
</dbReference>
<gene>
    <name evidence="4" type="primary">MED11</name>
    <name evidence="6" type="ORF">EJ08DRAFT_270188</name>
</gene>
<evidence type="ECO:0000256" key="3">
    <source>
        <dbReference type="ARBA" id="ARBA00023242"/>
    </source>
</evidence>
<dbReference type="GO" id="GO:0016592">
    <property type="term" value="C:mediator complex"/>
    <property type="evidence" value="ECO:0007669"/>
    <property type="project" value="InterPro"/>
</dbReference>
<dbReference type="AlphaFoldDB" id="A0A9P4TXU5"/>
<name>A0A9P4TXU5_9PEZI</name>
<keyword evidence="4" id="KW-0010">Activator</keyword>